<dbReference type="EMBL" id="KZ821540">
    <property type="protein sequence ID" value="PYH28155.1"/>
    <property type="molecule type" value="Genomic_DNA"/>
</dbReference>
<accession>A0A318Y1C7</accession>
<dbReference type="RefSeq" id="XP_025473633.1">
    <property type="nucleotide sequence ID" value="XM_025624550.1"/>
</dbReference>
<feature type="region of interest" description="Disordered" evidence="1">
    <location>
        <begin position="19"/>
        <end position="54"/>
    </location>
</feature>
<name>A0A318Y1C7_ASPNB</name>
<proteinExistence type="predicted"/>
<sequence length="54" mass="5873">MSHSSPHLFPSSPYFLRLSTNPDVFPHGQPQPEPTTGKEPGPAPVPLPVDLSWP</sequence>
<gene>
    <name evidence="2" type="ORF">BO87DRAFT_381517</name>
</gene>
<dbReference type="GeneID" id="37127006"/>
<dbReference type="AlphaFoldDB" id="A0A318Y1C7"/>
<dbReference type="Proteomes" id="UP000247647">
    <property type="component" value="Unassembled WGS sequence"/>
</dbReference>
<protein>
    <submittedName>
        <fullName evidence="2">Uncharacterized protein</fullName>
    </submittedName>
</protein>
<organism evidence="2 3">
    <name type="scientific">Aspergillus neoniger (strain CBS 115656)</name>
    <dbReference type="NCBI Taxonomy" id="1448310"/>
    <lineage>
        <taxon>Eukaryota</taxon>
        <taxon>Fungi</taxon>
        <taxon>Dikarya</taxon>
        <taxon>Ascomycota</taxon>
        <taxon>Pezizomycotina</taxon>
        <taxon>Eurotiomycetes</taxon>
        <taxon>Eurotiomycetidae</taxon>
        <taxon>Eurotiales</taxon>
        <taxon>Aspergillaceae</taxon>
        <taxon>Aspergillus</taxon>
        <taxon>Aspergillus subgen. Circumdati</taxon>
    </lineage>
</organism>
<reference evidence="2" key="1">
    <citation type="submission" date="2016-12" db="EMBL/GenBank/DDBJ databases">
        <title>The genomes of Aspergillus section Nigri reveals drivers in fungal speciation.</title>
        <authorList>
            <consortium name="DOE Joint Genome Institute"/>
            <person name="Vesth T.C."/>
            <person name="Nybo J."/>
            <person name="Theobald S."/>
            <person name="Brandl J."/>
            <person name="Frisvad J.C."/>
            <person name="Nielsen K.F."/>
            <person name="Lyhne E.K."/>
            <person name="Kogle M.E."/>
            <person name="Kuo A."/>
            <person name="Riley R."/>
            <person name="Clum A."/>
            <person name="Nolan M."/>
            <person name="Lipzen A."/>
            <person name="Salamov A."/>
            <person name="Henrissat B."/>
            <person name="Wiebenga A."/>
            <person name="De Vries R.P."/>
            <person name="Grigoriev I.V."/>
            <person name="Mortensen U.H."/>
            <person name="Andersen M.R."/>
            <person name="Baker S.E."/>
        </authorList>
    </citation>
    <scope>NUCLEOTIDE SEQUENCE [LARGE SCALE GENOMIC DNA]</scope>
    <source>
        <strain evidence="2">CBS 115656</strain>
    </source>
</reference>
<evidence type="ECO:0000313" key="3">
    <source>
        <dbReference type="Proteomes" id="UP000247647"/>
    </source>
</evidence>
<evidence type="ECO:0000313" key="2">
    <source>
        <dbReference type="EMBL" id="PYH28155.1"/>
    </source>
</evidence>
<evidence type="ECO:0000256" key="1">
    <source>
        <dbReference type="SAM" id="MobiDB-lite"/>
    </source>
</evidence>
<keyword evidence="3" id="KW-1185">Reference proteome</keyword>